<dbReference type="Proteomes" id="UP000199666">
    <property type="component" value="Unassembled WGS sequence"/>
</dbReference>
<dbReference type="SUPFAM" id="SSF50346">
    <property type="entry name" value="PRC-barrel domain"/>
    <property type="match status" value="2"/>
</dbReference>
<protein>
    <submittedName>
        <fullName evidence="2">PRC-barrel domain-containing protein</fullName>
    </submittedName>
</protein>
<evidence type="ECO:0000313" key="3">
    <source>
        <dbReference type="Proteomes" id="UP000199666"/>
    </source>
</evidence>
<evidence type="ECO:0000259" key="1">
    <source>
        <dbReference type="Pfam" id="PF05239"/>
    </source>
</evidence>
<dbReference type="STRING" id="414048.SAMN04489864_10713"/>
<dbReference type="GO" id="GO:0019684">
    <property type="term" value="P:photosynthesis, light reaction"/>
    <property type="evidence" value="ECO:0007669"/>
    <property type="project" value="InterPro"/>
</dbReference>
<feature type="domain" description="PRC-barrel" evidence="1">
    <location>
        <begin position="5"/>
        <end position="63"/>
    </location>
</feature>
<sequence>MLLHAKELLGFSIAALDGEIGSVKDIYFDDHSWVVRYLVIETGNWLFKRKVLISPAAISAIKDTSSSVLSIKLTKQQIKNSPPIDMDKPVSRQQESSLFDHYSWPSIGGAGMGWPTTGMVKGASALVSSAEPKQEFDPHLRSFHQIAKYEVHNQQGRVGLVKNIGIDISNWSVSYLLIDDVFTSAKESVVITPNNILSIDWPTSKLKIANSQEDLKKAPIMNAEGFFSNDSEGKI</sequence>
<evidence type="ECO:0000313" key="2">
    <source>
        <dbReference type="EMBL" id="SFH23418.1"/>
    </source>
</evidence>
<gene>
    <name evidence="2" type="ORF">SAMN04489864_10713</name>
</gene>
<dbReference type="InterPro" id="IPR011033">
    <property type="entry name" value="PRC_barrel-like_sf"/>
</dbReference>
<reference evidence="2 3" key="1">
    <citation type="submission" date="2016-10" db="EMBL/GenBank/DDBJ databases">
        <authorList>
            <person name="de Groot N.N."/>
        </authorList>
    </citation>
    <scope>NUCLEOTIDE SEQUENCE [LARGE SCALE GENOMIC DNA]</scope>
    <source>
        <strain evidence="2 3">DSM 18684</strain>
    </source>
</reference>
<dbReference type="RefSeq" id="WP_090994471.1">
    <property type="nucleotide sequence ID" value="NZ_FOPP01000007.1"/>
</dbReference>
<dbReference type="InterPro" id="IPR027275">
    <property type="entry name" value="PRC-brl_dom"/>
</dbReference>
<keyword evidence="3" id="KW-1185">Reference proteome</keyword>
<dbReference type="EMBL" id="FOPP01000007">
    <property type="protein sequence ID" value="SFH23418.1"/>
    <property type="molecule type" value="Genomic_DNA"/>
</dbReference>
<organism evidence="2 3">
    <name type="scientific">Pedobacter insulae</name>
    <dbReference type="NCBI Taxonomy" id="414048"/>
    <lineage>
        <taxon>Bacteria</taxon>
        <taxon>Pseudomonadati</taxon>
        <taxon>Bacteroidota</taxon>
        <taxon>Sphingobacteriia</taxon>
        <taxon>Sphingobacteriales</taxon>
        <taxon>Sphingobacteriaceae</taxon>
        <taxon>Pedobacter</taxon>
    </lineage>
</organism>
<dbReference type="AlphaFoldDB" id="A0A1I2YCC0"/>
<dbReference type="Pfam" id="PF05239">
    <property type="entry name" value="PRC"/>
    <property type="match status" value="1"/>
</dbReference>
<dbReference type="GO" id="GO:0030077">
    <property type="term" value="C:plasma membrane light-harvesting complex"/>
    <property type="evidence" value="ECO:0007669"/>
    <property type="project" value="InterPro"/>
</dbReference>
<dbReference type="OrthoDB" id="9793882at2"/>
<proteinExistence type="predicted"/>
<accession>A0A1I2YCC0</accession>
<dbReference type="Gene3D" id="3.90.50.10">
    <property type="entry name" value="Photosynthetic Reaction Center, subunit H, domain 2"/>
    <property type="match status" value="2"/>
</dbReference>
<dbReference type="InterPro" id="IPR014747">
    <property type="entry name" value="Bac_photo_RC_H_C"/>
</dbReference>
<name>A0A1I2YCC0_9SPHI</name>